<evidence type="ECO:0008006" key="3">
    <source>
        <dbReference type="Google" id="ProtNLM"/>
    </source>
</evidence>
<dbReference type="EMBL" id="KZ155826">
    <property type="protein sequence ID" value="OUS44173.1"/>
    <property type="molecule type" value="Genomic_DNA"/>
</dbReference>
<keyword evidence="1" id="KW-0812">Transmembrane</keyword>
<proteinExistence type="predicted"/>
<dbReference type="AlphaFoldDB" id="A0A1Y5I7X0"/>
<feature type="transmembrane region" description="Helical" evidence="1">
    <location>
        <begin position="159"/>
        <end position="181"/>
    </location>
</feature>
<keyword evidence="1" id="KW-0472">Membrane</keyword>
<dbReference type="Proteomes" id="UP000195557">
    <property type="component" value="Unassembled WGS sequence"/>
</dbReference>
<reference evidence="2" key="1">
    <citation type="submission" date="2017-04" db="EMBL/GenBank/DDBJ databases">
        <title>Population genomics of picophytoplankton unveils novel chromosome hypervariability.</title>
        <authorList>
            <consortium name="DOE Joint Genome Institute"/>
            <person name="Blanc-Mathieu R."/>
            <person name="Krasovec M."/>
            <person name="Hebrard M."/>
            <person name="Yau S."/>
            <person name="Desgranges E."/>
            <person name="Martin J."/>
            <person name="Schackwitz W."/>
            <person name="Kuo A."/>
            <person name="Salin G."/>
            <person name="Donnadieu C."/>
            <person name="Desdevises Y."/>
            <person name="Sanchez-Ferandin S."/>
            <person name="Moreau H."/>
            <person name="Rivals E."/>
            <person name="Grigoriev I.V."/>
            <person name="Grimsley N."/>
            <person name="Eyre-Walker A."/>
            <person name="Piganeau G."/>
        </authorList>
    </citation>
    <scope>NUCLEOTIDE SEQUENCE [LARGE SCALE GENOMIC DNA]</scope>
    <source>
        <strain evidence="2">RCC 1115</strain>
    </source>
</reference>
<name>A0A1Y5I7X0_OSTTA</name>
<sequence>MEDATELRVFFLQVTIDVNASAVIHSALKIASERSEDARVRARSARALEACANSGGADVRVDYDVVFDAFACLRANGESEATVMGVIDPVRDIRFELTRRERTLTKEEENEREAHRALMDKLRDEVEARKYADITRDVDRGRASRSNAPSPSFKSDVHAYGLGAHVLTIMFACATAGYVGGRALEQGGFFVGVAWARGLCTALGAALGLFTEVGLLILRESRVMDTRA</sequence>
<evidence type="ECO:0000313" key="2">
    <source>
        <dbReference type="EMBL" id="OUS44173.1"/>
    </source>
</evidence>
<evidence type="ECO:0000256" key="1">
    <source>
        <dbReference type="SAM" id="Phobius"/>
    </source>
</evidence>
<organism evidence="2">
    <name type="scientific">Ostreococcus tauri</name>
    <name type="common">Marine green alga</name>
    <dbReference type="NCBI Taxonomy" id="70448"/>
    <lineage>
        <taxon>Eukaryota</taxon>
        <taxon>Viridiplantae</taxon>
        <taxon>Chlorophyta</taxon>
        <taxon>Mamiellophyceae</taxon>
        <taxon>Mamiellales</taxon>
        <taxon>Bathycoccaceae</taxon>
        <taxon>Ostreococcus</taxon>
    </lineage>
</organism>
<gene>
    <name evidence="2" type="ORF">BE221DRAFT_147441</name>
</gene>
<keyword evidence="1" id="KW-1133">Transmembrane helix</keyword>
<protein>
    <recommendedName>
        <fullName evidence="3">ATPase, vacuolar ER assembly factor, Vma12</fullName>
    </recommendedName>
</protein>
<feature type="transmembrane region" description="Helical" evidence="1">
    <location>
        <begin position="193"/>
        <end position="218"/>
    </location>
</feature>
<accession>A0A1Y5I7X0</accession>